<evidence type="ECO:0000256" key="4">
    <source>
        <dbReference type="HAMAP-Rule" id="MF_02056"/>
    </source>
</evidence>
<dbReference type="CDD" id="cd00614">
    <property type="entry name" value="CGS_like"/>
    <property type="match status" value="1"/>
</dbReference>
<dbReference type="HAMAP" id="MF_02056">
    <property type="entry name" value="MetZ"/>
    <property type="match status" value="1"/>
</dbReference>
<sequence length="425" mass="46067">MDFEPVLLTSETGFSFFLAGERADPMTRHTMDSFDFDTLAVRAGTQRSEFGEHSEALYLTSSFVFKSAAEAAERFAHSEEGFTYSRFTNPTVSMFQDRLAALEGGEACMATASGMSAIVSVVMSALSAGDHLVSSQSIFGSTLNVFSTIFSRFGVETTFVDPTDLDAWRAAIRPNTKMFFLETPSNPLTDIADIEAIGKIAKEAGALFVVDNCFCTPVLQRPIEYGADVVVHSATKYLDGQGRVLGGAIVGKKDFIMGKVFTYVRSAGPTLSAFNAWVLLKGLETLSLRVEKQSANALEVAKWLEQQPQVGRVFYPGLPSHPQYELAKRQQKSGGAIVAFELKGQTPSEQRENAWRVIDSTRVCSITGNLGDTRTTITHPASTTHGRITPEARAAAGITEGLIRLAVGLESPADIQADLARGFKR</sequence>
<dbReference type="GO" id="GO:0030170">
    <property type="term" value="F:pyridoxal phosphate binding"/>
    <property type="evidence" value="ECO:0007669"/>
    <property type="project" value="UniProtKB-UniRule"/>
</dbReference>
<dbReference type="PANTHER" id="PTHR11808:SF80">
    <property type="entry name" value="CYSTATHIONINE GAMMA-LYASE"/>
    <property type="match status" value="1"/>
</dbReference>
<keyword evidence="2 4" id="KW-0808">Transferase</keyword>
<evidence type="ECO:0000256" key="2">
    <source>
        <dbReference type="ARBA" id="ARBA00022679"/>
    </source>
</evidence>
<gene>
    <name evidence="4" type="primary">metZ</name>
    <name evidence="7" type="ORF">PCA31118_02916</name>
</gene>
<dbReference type="InterPro" id="IPR000277">
    <property type="entry name" value="Cys/Met-Metab_PyrdxlP-dep_enz"/>
</dbReference>
<organism evidence="7 8">
    <name type="scientific">Pandoraea captiosa</name>
    <dbReference type="NCBI Taxonomy" id="2508302"/>
    <lineage>
        <taxon>Bacteria</taxon>
        <taxon>Pseudomonadati</taxon>
        <taxon>Pseudomonadota</taxon>
        <taxon>Betaproteobacteria</taxon>
        <taxon>Burkholderiales</taxon>
        <taxon>Burkholderiaceae</taxon>
        <taxon>Pandoraea</taxon>
    </lineage>
</organism>
<dbReference type="PROSITE" id="PS00868">
    <property type="entry name" value="CYS_MET_METAB_PP"/>
    <property type="match status" value="1"/>
</dbReference>
<dbReference type="InterPro" id="IPR015421">
    <property type="entry name" value="PyrdxlP-dep_Trfase_major"/>
</dbReference>
<dbReference type="Pfam" id="PF01053">
    <property type="entry name" value="Cys_Met_Meta_PP"/>
    <property type="match status" value="1"/>
</dbReference>
<dbReference type="EMBL" id="CABPSQ010000004">
    <property type="protein sequence ID" value="VVE68469.1"/>
    <property type="molecule type" value="Genomic_DNA"/>
</dbReference>
<dbReference type="EC" id="2.5.1.-" evidence="4"/>
<keyword evidence="4" id="KW-0486">Methionine biosynthesis</keyword>
<feature type="modified residue" description="N6-(pyridoxal phosphate)lysine" evidence="4 5">
    <location>
        <position position="236"/>
    </location>
</feature>
<dbReference type="FunFam" id="3.40.640.10:FF:000035">
    <property type="entry name" value="O-succinylhomoserine sulfhydrylase"/>
    <property type="match status" value="1"/>
</dbReference>
<dbReference type="InterPro" id="IPR054542">
    <property type="entry name" value="Cys_met_metab_PP"/>
</dbReference>
<comment type="catalytic activity">
    <reaction evidence="4">
        <text>O-succinyl-L-homoserine + hydrogen sulfide = L-homocysteine + succinate</text>
        <dbReference type="Rhea" id="RHEA:27826"/>
        <dbReference type="ChEBI" id="CHEBI:29919"/>
        <dbReference type="ChEBI" id="CHEBI:30031"/>
        <dbReference type="ChEBI" id="CHEBI:57661"/>
        <dbReference type="ChEBI" id="CHEBI:58199"/>
    </reaction>
</comment>
<keyword evidence="8" id="KW-1185">Reference proteome</keyword>
<name>A0A5E5A4C5_9BURK</name>
<dbReference type="AlphaFoldDB" id="A0A5E5A4C5"/>
<dbReference type="GO" id="GO:0071266">
    <property type="term" value="P:'de novo' L-methionine biosynthetic process"/>
    <property type="evidence" value="ECO:0007669"/>
    <property type="project" value="UniProtKB-UniRule"/>
</dbReference>
<comment type="similarity">
    <text evidence="4">Belongs to the trans-sulfuration enzymes family. MetZ subfamily.</text>
</comment>
<evidence type="ECO:0000256" key="5">
    <source>
        <dbReference type="PIRSR" id="PIRSR001434-2"/>
    </source>
</evidence>
<dbReference type="GO" id="GO:0071268">
    <property type="term" value="P:homocysteine biosynthetic process"/>
    <property type="evidence" value="ECO:0007669"/>
    <property type="project" value="InterPro"/>
</dbReference>
<dbReference type="Proteomes" id="UP000414136">
    <property type="component" value="Unassembled WGS sequence"/>
</dbReference>
<dbReference type="GO" id="GO:0005737">
    <property type="term" value="C:cytoplasm"/>
    <property type="evidence" value="ECO:0007669"/>
    <property type="project" value="TreeGrafter"/>
</dbReference>
<dbReference type="GO" id="GO:0019346">
    <property type="term" value="P:transsulfuration"/>
    <property type="evidence" value="ECO:0007669"/>
    <property type="project" value="InterPro"/>
</dbReference>
<dbReference type="GO" id="GO:0016846">
    <property type="term" value="F:carbon-sulfur lyase activity"/>
    <property type="evidence" value="ECO:0007669"/>
    <property type="project" value="TreeGrafter"/>
</dbReference>
<comment type="function">
    <text evidence="4">Catalyzes the formation of L-homocysteine from O-succinyl-L-homoserine (OSHS) and hydrogen sulfide.</text>
</comment>
<dbReference type="Gene3D" id="3.40.640.10">
    <property type="entry name" value="Type I PLP-dependent aspartate aminotransferase-like (Major domain)"/>
    <property type="match status" value="1"/>
</dbReference>
<dbReference type="Gene3D" id="3.90.1150.10">
    <property type="entry name" value="Aspartate Aminotransferase, domain 1"/>
    <property type="match status" value="1"/>
</dbReference>
<dbReference type="NCBIfam" id="TIGR01325">
    <property type="entry name" value="O_suc_HS_sulf"/>
    <property type="match status" value="1"/>
</dbReference>
<dbReference type="NCBIfam" id="NF006003">
    <property type="entry name" value="PRK08133.1"/>
    <property type="match status" value="1"/>
</dbReference>
<dbReference type="InterPro" id="IPR015422">
    <property type="entry name" value="PyrdxlP-dep_Trfase_small"/>
</dbReference>
<accession>A0A5E5A4C5</accession>
<dbReference type="PIRSF" id="PIRSF001434">
    <property type="entry name" value="CGS"/>
    <property type="match status" value="1"/>
</dbReference>
<reference evidence="7 8" key="1">
    <citation type="submission" date="2019-08" db="EMBL/GenBank/DDBJ databases">
        <authorList>
            <person name="Peeters C."/>
        </authorList>
    </citation>
    <scope>NUCLEOTIDE SEQUENCE [LARGE SCALE GENOMIC DNA]</scope>
    <source>
        <strain evidence="7 8">LMG 31118</strain>
    </source>
</reference>
<dbReference type="SUPFAM" id="SSF53383">
    <property type="entry name" value="PLP-dependent transferases"/>
    <property type="match status" value="1"/>
</dbReference>
<keyword evidence="4" id="KW-0028">Amino-acid biosynthesis</keyword>
<protein>
    <recommendedName>
        <fullName evidence="4">O-succinylhomoserine sulfhydrylase</fullName>
        <shortName evidence="4">OSH sulfhydrylase</shortName>
        <shortName evidence="4">OSHS sulfhydrylase</shortName>
        <ecNumber evidence="4">2.5.1.-</ecNumber>
    </recommendedName>
</protein>
<evidence type="ECO:0000256" key="3">
    <source>
        <dbReference type="ARBA" id="ARBA00022898"/>
    </source>
</evidence>
<evidence type="ECO:0000256" key="6">
    <source>
        <dbReference type="RuleBase" id="RU362118"/>
    </source>
</evidence>
<comment type="pathway">
    <text evidence="4">Amino-acid biosynthesis; L-methionine biosynthesis via de novo pathway; L-homocysteine from O-succinyl-L-homoserine: step 1/1.</text>
</comment>
<dbReference type="UniPathway" id="UPA00051">
    <property type="reaction ID" value="UER00449"/>
</dbReference>
<evidence type="ECO:0000256" key="1">
    <source>
        <dbReference type="ARBA" id="ARBA00001933"/>
    </source>
</evidence>
<evidence type="ECO:0000313" key="7">
    <source>
        <dbReference type="EMBL" id="VVE68469.1"/>
    </source>
</evidence>
<proteinExistence type="inferred from homology"/>
<dbReference type="GO" id="GO:0016765">
    <property type="term" value="F:transferase activity, transferring alkyl or aryl (other than methyl) groups"/>
    <property type="evidence" value="ECO:0007669"/>
    <property type="project" value="UniProtKB-UniRule"/>
</dbReference>
<keyword evidence="3 4" id="KW-0663">Pyridoxal phosphate</keyword>
<dbReference type="InterPro" id="IPR015424">
    <property type="entry name" value="PyrdxlP-dep_Trfase"/>
</dbReference>
<dbReference type="InterPro" id="IPR006234">
    <property type="entry name" value="O-succ-hSer_sulfhydrylase"/>
</dbReference>
<comment type="cofactor">
    <cofactor evidence="1 4 6">
        <name>pyridoxal 5'-phosphate</name>
        <dbReference type="ChEBI" id="CHEBI:597326"/>
    </cofactor>
</comment>
<dbReference type="PANTHER" id="PTHR11808">
    <property type="entry name" value="TRANS-SULFURATION ENZYME FAMILY MEMBER"/>
    <property type="match status" value="1"/>
</dbReference>
<evidence type="ECO:0000313" key="8">
    <source>
        <dbReference type="Proteomes" id="UP000414136"/>
    </source>
</evidence>
<comment type="subunit">
    <text evidence="4">Homotetramer.</text>
</comment>